<gene>
    <name evidence="3" type="primary">rimP</name>
    <name evidence="6" type="ORF">CSA56_02590</name>
</gene>
<dbReference type="SUPFAM" id="SSF75420">
    <property type="entry name" value="YhbC-like, N-terminal domain"/>
    <property type="match status" value="1"/>
</dbReference>
<dbReference type="EMBL" id="PDSK01000031">
    <property type="protein sequence ID" value="PIE35859.1"/>
    <property type="molecule type" value="Genomic_DNA"/>
</dbReference>
<evidence type="ECO:0000256" key="2">
    <source>
        <dbReference type="ARBA" id="ARBA00022517"/>
    </source>
</evidence>
<dbReference type="AlphaFoldDB" id="A0A2G6KM06"/>
<dbReference type="GO" id="GO:0006412">
    <property type="term" value="P:translation"/>
    <property type="evidence" value="ECO:0007669"/>
    <property type="project" value="TreeGrafter"/>
</dbReference>
<evidence type="ECO:0000313" key="6">
    <source>
        <dbReference type="EMBL" id="PIE35859.1"/>
    </source>
</evidence>
<dbReference type="FunFam" id="3.30.300.70:FF:000001">
    <property type="entry name" value="Ribosome maturation factor RimP"/>
    <property type="match status" value="1"/>
</dbReference>
<feature type="domain" description="Ribosome maturation factor RimP N-terminal" evidence="4">
    <location>
        <begin position="14"/>
        <end position="86"/>
    </location>
</feature>
<dbReference type="InterPro" id="IPR035956">
    <property type="entry name" value="RimP_N_sf"/>
</dbReference>
<proteinExistence type="inferred from homology"/>
<dbReference type="HAMAP" id="MF_01077">
    <property type="entry name" value="RimP"/>
    <property type="match status" value="1"/>
</dbReference>
<feature type="domain" description="Ribosome maturation factor RimP C-terminal" evidence="5">
    <location>
        <begin position="89"/>
        <end position="161"/>
    </location>
</feature>
<dbReference type="InterPro" id="IPR036847">
    <property type="entry name" value="RimP_C_sf"/>
</dbReference>
<dbReference type="GO" id="GO:0005829">
    <property type="term" value="C:cytosol"/>
    <property type="evidence" value="ECO:0007669"/>
    <property type="project" value="TreeGrafter"/>
</dbReference>
<sequence length="161" mass="18388">MAGHSSILEKVTTLVAPIVTAQQLELVDVEFKREGHTNYLRIFIDKPEGVTLDDCQNVSRECDVVLDIENIIQTHYVLEVSSPGLDRPLKTRQDYIRFQNRLVKLKTYRAVEGRKRFLGYLQGLTEESSNSPSQVIIVTQEGETIHIPFELITSARLEVEF</sequence>
<accession>A0A2G6KM06</accession>
<dbReference type="InterPro" id="IPR028989">
    <property type="entry name" value="RimP_N"/>
</dbReference>
<dbReference type="PANTHER" id="PTHR33867">
    <property type="entry name" value="RIBOSOME MATURATION FACTOR RIMP"/>
    <property type="match status" value="1"/>
</dbReference>
<evidence type="ECO:0000256" key="1">
    <source>
        <dbReference type="ARBA" id="ARBA00022490"/>
    </source>
</evidence>
<dbReference type="Proteomes" id="UP000230821">
    <property type="component" value="Unassembled WGS sequence"/>
</dbReference>
<dbReference type="CDD" id="cd01734">
    <property type="entry name" value="YlxS_C"/>
    <property type="match status" value="1"/>
</dbReference>
<dbReference type="GO" id="GO:0000028">
    <property type="term" value="P:ribosomal small subunit assembly"/>
    <property type="evidence" value="ECO:0007669"/>
    <property type="project" value="TreeGrafter"/>
</dbReference>
<dbReference type="SUPFAM" id="SSF74942">
    <property type="entry name" value="YhbC-like, C-terminal domain"/>
    <property type="match status" value="1"/>
</dbReference>
<comment type="function">
    <text evidence="3">Required for maturation of 30S ribosomal subunits.</text>
</comment>
<organism evidence="6 7">
    <name type="scientific">candidate division KSB3 bacterium</name>
    <dbReference type="NCBI Taxonomy" id="2044937"/>
    <lineage>
        <taxon>Bacteria</taxon>
        <taxon>candidate division KSB3</taxon>
    </lineage>
</organism>
<keyword evidence="1 3" id="KW-0963">Cytoplasm</keyword>
<protein>
    <recommendedName>
        <fullName evidence="3">Ribosome maturation factor RimP</fullName>
    </recommendedName>
</protein>
<dbReference type="InterPro" id="IPR028998">
    <property type="entry name" value="RimP_C"/>
</dbReference>
<evidence type="ECO:0000259" key="4">
    <source>
        <dbReference type="Pfam" id="PF02576"/>
    </source>
</evidence>
<comment type="subcellular location">
    <subcellularLocation>
        <location evidence="3">Cytoplasm</location>
    </subcellularLocation>
</comment>
<dbReference type="PANTHER" id="PTHR33867:SF1">
    <property type="entry name" value="RIBOSOME MATURATION FACTOR RIMP"/>
    <property type="match status" value="1"/>
</dbReference>
<evidence type="ECO:0000313" key="7">
    <source>
        <dbReference type="Proteomes" id="UP000230821"/>
    </source>
</evidence>
<comment type="similarity">
    <text evidence="3">Belongs to the RimP family.</text>
</comment>
<evidence type="ECO:0000256" key="3">
    <source>
        <dbReference type="HAMAP-Rule" id="MF_01077"/>
    </source>
</evidence>
<reference evidence="6 7" key="1">
    <citation type="submission" date="2017-10" db="EMBL/GenBank/DDBJ databases">
        <title>Novel microbial diversity and functional potential in the marine mammal oral microbiome.</title>
        <authorList>
            <person name="Dudek N.K."/>
            <person name="Sun C.L."/>
            <person name="Burstein D."/>
            <person name="Kantor R.S."/>
            <person name="Aliaga Goltsman D.S."/>
            <person name="Bik E.M."/>
            <person name="Thomas B.C."/>
            <person name="Banfield J.F."/>
            <person name="Relman D.A."/>
        </authorList>
    </citation>
    <scope>NUCLEOTIDE SEQUENCE [LARGE SCALE GENOMIC DNA]</scope>
    <source>
        <strain evidence="6">DOLJORAL78_47_16</strain>
    </source>
</reference>
<evidence type="ECO:0000259" key="5">
    <source>
        <dbReference type="Pfam" id="PF17384"/>
    </source>
</evidence>
<dbReference type="Pfam" id="PF17384">
    <property type="entry name" value="DUF150_C"/>
    <property type="match status" value="1"/>
</dbReference>
<keyword evidence="2 3" id="KW-0690">Ribosome biogenesis</keyword>
<dbReference type="Gene3D" id="2.30.30.180">
    <property type="entry name" value="Ribosome maturation factor RimP, C-terminal domain"/>
    <property type="match status" value="1"/>
</dbReference>
<comment type="caution">
    <text evidence="6">The sequence shown here is derived from an EMBL/GenBank/DDBJ whole genome shotgun (WGS) entry which is preliminary data.</text>
</comment>
<dbReference type="Gene3D" id="3.30.300.70">
    <property type="entry name" value="RimP-like superfamily, N-terminal"/>
    <property type="match status" value="1"/>
</dbReference>
<name>A0A2G6KM06_9BACT</name>
<dbReference type="Pfam" id="PF02576">
    <property type="entry name" value="RimP_N"/>
    <property type="match status" value="1"/>
</dbReference>
<dbReference type="InterPro" id="IPR003728">
    <property type="entry name" value="Ribosome_maturation_RimP"/>
</dbReference>